<evidence type="ECO:0000259" key="2">
    <source>
        <dbReference type="PROSITE" id="PS50090"/>
    </source>
</evidence>
<feature type="domain" description="Myb-like" evidence="2">
    <location>
        <begin position="108"/>
        <end position="169"/>
    </location>
</feature>
<dbReference type="PANTHER" id="PTHR31307">
    <property type="entry name" value="TRIHELIX TRANSCRIPTION FACTOR ASIL2"/>
    <property type="match status" value="1"/>
</dbReference>
<dbReference type="Pfam" id="PF13837">
    <property type="entry name" value="Myb_DNA-bind_4"/>
    <property type="match status" value="1"/>
</dbReference>
<keyword evidence="4" id="KW-1185">Reference proteome</keyword>
<dbReference type="InterPro" id="IPR044823">
    <property type="entry name" value="ASIL1/2-like"/>
</dbReference>
<proteinExistence type="predicted"/>
<feature type="compositionally biased region" description="Pro residues" evidence="1">
    <location>
        <begin position="80"/>
        <end position="99"/>
    </location>
</feature>
<dbReference type="PROSITE" id="PS50090">
    <property type="entry name" value="MYB_LIKE"/>
    <property type="match status" value="1"/>
</dbReference>
<dbReference type="Proteomes" id="UP001227230">
    <property type="component" value="Chromosome 7"/>
</dbReference>
<sequence>MRAAYVIPIRFSYTQDLLLDNTFFCLDTEMVEISRVEAKGGSSPPPGSGPLPPTYAHLPHLPHLPHSPPPHSHFHHRHCSPPPLMATPSPPPPSSSPPNRPKKAQPLPWSHQETTHLIQAYQEKWYSLKRGQLKASQWEEVAVTVAARCNYDEPSKSATQCRHKIEKLRKRYRAEKQRIVIGAAASSSWPYFHLMDSLERGPLPISAQPMSVLKYEKAYPYSHNCKPNDDNVGNDDYSNSSNDEDSGALKTRSRSINYILQRPAVVNRFAVDPKLNWSTEQEETGAVVVEGGKGVVWELAGEMRAFAERFVRMENMKMEMMKETERRRMEMESRRMEMIVESQRKIVETIGRALGSNKKLKMSQEI</sequence>
<feature type="compositionally biased region" description="Low complexity" evidence="1">
    <location>
        <begin position="230"/>
        <end position="241"/>
    </location>
</feature>
<gene>
    <name evidence="3" type="ORF">VitviT2T_010110</name>
</gene>
<accession>A0ABY9C8B5</accession>
<feature type="region of interest" description="Disordered" evidence="1">
    <location>
        <begin position="37"/>
        <end position="110"/>
    </location>
</feature>
<name>A0ABY9C8B5_VITVI</name>
<dbReference type="PANTHER" id="PTHR31307:SF3">
    <property type="entry name" value="HOMEODOMAIN-LIKE SUPERFAMILY PROTEIN"/>
    <property type="match status" value="1"/>
</dbReference>
<feature type="region of interest" description="Disordered" evidence="1">
    <location>
        <begin position="224"/>
        <end position="249"/>
    </location>
</feature>
<protein>
    <recommendedName>
        <fullName evidence="2">Myb-like domain-containing protein</fullName>
    </recommendedName>
</protein>
<dbReference type="SMART" id="SM00595">
    <property type="entry name" value="MADF"/>
    <property type="match status" value="1"/>
</dbReference>
<dbReference type="Gene3D" id="1.10.10.60">
    <property type="entry name" value="Homeodomain-like"/>
    <property type="match status" value="1"/>
</dbReference>
<organism evidence="3 4">
    <name type="scientific">Vitis vinifera</name>
    <name type="common">Grape</name>
    <dbReference type="NCBI Taxonomy" id="29760"/>
    <lineage>
        <taxon>Eukaryota</taxon>
        <taxon>Viridiplantae</taxon>
        <taxon>Streptophyta</taxon>
        <taxon>Embryophyta</taxon>
        <taxon>Tracheophyta</taxon>
        <taxon>Spermatophyta</taxon>
        <taxon>Magnoliopsida</taxon>
        <taxon>eudicotyledons</taxon>
        <taxon>Gunneridae</taxon>
        <taxon>Pentapetalae</taxon>
        <taxon>rosids</taxon>
        <taxon>Vitales</taxon>
        <taxon>Vitaceae</taxon>
        <taxon>Viteae</taxon>
        <taxon>Vitis</taxon>
    </lineage>
</organism>
<evidence type="ECO:0000256" key="1">
    <source>
        <dbReference type="SAM" id="MobiDB-lite"/>
    </source>
</evidence>
<dbReference type="InterPro" id="IPR044822">
    <property type="entry name" value="Myb_DNA-bind_4"/>
</dbReference>
<reference evidence="3 4" key="1">
    <citation type="journal article" date="2023" name="Hortic Res">
        <title>The complete reference genome for grapevine (Vitis vinifera L.) genetics and breeding.</title>
        <authorList>
            <person name="Shi X."/>
            <person name="Cao S."/>
            <person name="Wang X."/>
            <person name="Huang S."/>
            <person name="Wang Y."/>
            <person name="Liu Z."/>
            <person name="Liu W."/>
            <person name="Leng X."/>
            <person name="Peng Y."/>
            <person name="Wang N."/>
            <person name="Wang Y."/>
            <person name="Ma Z."/>
            <person name="Xu X."/>
            <person name="Zhang F."/>
            <person name="Xue H."/>
            <person name="Zhong H."/>
            <person name="Wang Y."/>
            <person name="Zhang K."/>
            <person name="Velt A."/>
            <person name="Avia K."/>
            <person name="Holtgrawe D."/>
            <person name="Grimplet J."/>
            <person name="Matus J.T."/>
            <person name="Ware D."/>
            <person name="Wu X."/>
            <person name="Wang H."/>
            <person name="Liu C."/>
            <person name="Fang Y."/>
            <person name="Rustenholz C."/>
            <person name="Cheng Z."/>
            <person name="Xiao H."/>
            <person name="Zhou Y."/>
        </authorList>
    </citation>
    <scope>NUCLEOTIDE SEQUENCE [LARGE SCALE GENOMIC DNA]</scope>
    <source>
        <strain evidence="4">cv. Pinot noir / PN40024</strain>
        <tissue evidence="3">Leaf</tissue>
    </source>
</reference>
<evidence type="ECO:0000313" key="3">
    <source>
        <dbReference type="EMBL" id="WJZ90998.1"/>
    </source>
</evidence>
<evidence type="ECO:0000313" key="4">
    <source>
        <dbReference type="Proteomes" id="UP001227230"/>
    </source>
</evidence>
<dbReference type="EMBL" id="CP126654">
    <property type="protein sequence ID" value="WJZ90998.1"/>
    <property type="molecule type" value="Genomic_DNA"/>
</dbReference>
<feature type="compositionally biased region" description="Pro residues" evidence="1">
    <location>
        <begin position="43"/>
        <end position="53"/>
    </location>
</feature>
<dbReference type="InterPro" id="IPR001005">
    <property type="entry name" value="SANT/Myb"/>
</dbReference>